<dbReference type="FunFam" id="3.40.605.10:FF:000026">
    <property type="entry name" value="Aldehyde dehydrogenase, putative"/>
    <property type="match status" value="1"/>
</dbReference>
<evidence type="ECO:0000256" key="2">
    <source>
        <dbReference type="ARBA" id="ARBA00023002"/>
    </source>
</evidence>
<dbReference type="PANTHER" id="PTHR11699">
    <property type="entry name" value="ALDEHYDE DEHYDROGENASE-RELATED"/>
    <property type="match status" value="1"/>
</dbReference>
<dbReference type="OrthoDB" id="310895at2759"/>
<dbReference type="AlphaFoldDB" id="A0A165DS06"/>
<dbReference type="InParanoid" id="A0A165DS06"/>
<dbReference type="InterPro" id="IPR015590">
    <property type="entry name" value="Aldehyde_DH_dom"/>
</dbReference>
<evidence type="ECO:0000259" key="5">
    <source>
        <dbReference type="Pfam" id="PF00171"/>
    </source>
</evidence>
<name>A0A165DS06_9BASI</name>
<dbReference type="SUPFAM" id="SSF53720">
    <property type="entry name" value="ALDH-like"/>
    <property type="match status" value="1"/>
</dbReference>
<feature type="domain" description="Aldehyde dehydrogenase" evidence="5">
    <location>
        <begin position="35"/>
        <end position="493"/>
    </location>
</feature>
<keyword evidence="2 4" id="KW-0560">Oxidoreductase</keyword>
<feature type="active site" evidence="3">
    <location>
        <position position="270"/>
    </location>
</feature>
<reference evidence="6 7" key="1">
    <citation type="journal article" date="2016" name="Mol. Biol. Evol.">
        <title>Comparative Genomics of Early-Diverging Mushroom-Forming Fungi Provides Insights into the Origins of Lignocellulose Decay Capabilities.</title>
        <authorList>
            <person name="Nagy L.G."/>
            <person name="Riley R."/>
            <person name="Tritt A."/>
            <person name="Adam C."/>
            <person name="Daum C."/>
            <person name="Floudas D."/>
            <person name="Sun H."/>
            <person name="Yadav J.S."/>
            <person name="Pangilinan J."/>
            <person name="Larsson K.H."/>
            <person name="Matsuura K."/>
            <person name="Barry K."/>
            <person name="Labutti K."/>
            <person name="Kuo R."/>
            <person name="Ohm R.A."/>
            <person name="Bhattacharya S.S."/>
            <person name="Shirouzu T."/>
            <person name="Yoshinaga Y."/>
            <person name="Martin F.M."/>
            <person name="Grigoriev I.V."/>
            <person name="Hibbett D.S."/>
        </authorList>
    </citation>
    <scope>NUCLEOTIDE SEQUENCE [LARGE SCALE GENOMIC DNA]</scope>
    <source>
        <strain evidence="6 7">HHB12733</strain>
    </source>
</reference>
<protein>
    <submittedName>
        <fullName evidence="6">Aldehyde dehydrogenase</fullName>
    </submittedName>
</protein>
<dbReference type="Gene3D" id="3.40.309.10">
    <property type="entry name" value="Aldehyde Dehydrogenase, Chain A, domain 2"/>
    <property type="match status" value="1"/>
</dbReference>
<dbReference type="InterPro" id="IPR016163">
    <property type="entry name" value="Ald_DH_C"/>
</dbReference>
<gene>
    <name evidence="6" type="ORF">CALCODRAFT_440075</name>
</gene>
<dbReference type="STRING" id="1353952.A0A165DS06"/>
<dbReference type="FunFam" id="3.40.605.10:FF:000050">
    <property type="entry name" value="Aldehyde dehydrogenase, mitochondrial"/>
    <property type="match status" value="1"/>
</dbReference>
<dbReference type="EMBL" id="KV424037">
    <property type="protein sequence ID" value="KZT53422.1"/>
    <property type="molecule type" value="Genomic_DNA"/>
</dbReference>
<dbReference type="Gene3D" id="3.40.605.10">
    <property type="entry name" value="Aldehyde Dehydrogenase, Chain A, domain 1"/>
    <property type="match status" value="1"/>
</dbReference>
<accession>A0A165DS06</accession>
<evidence type="ECO:0000256" key="3">
    <source>
        <dbReference type="PROSITE-ProRule" id="PRU10007"/>
    </source>
</evidence>
<sequence>MPATFNYTFDAPCPYKGTTSFNTGIFIDGKFHDGSEKKTIEVFNPSNGKKITDISEGTPADVDTAVAAAHRAFQTSWGLKVPGSERGRLLLRLADLIEKNAEELAAIEALDNGKAYSIALDFDVAQSAAVIRYYGGWADKIQGKTIEVDETKFAYTLHEPIGVVGQIIPWNFPLYMLSWKLGPALATGNTIVLKTSEFTPLSALRVCALINEAGFPPGVVNILSGYGATVGAAIANHMHIEKVAFTGSTLVGRSILKAAANSNLKKATLELGGKSPNIIFDDANLDDAVKWTAFGIMFNHGQCCCAGSRVFVQERIYDKFISAFSAHIKTLKVGNPMDPDTFQGPQVSQIQYDRIMGYIKSGKEEGAKILTGGERHGSEGYFIQPTVFTDVKPDMKIVKEEIFGPVVVIQKFKDEDDIIHMANDTFYGLAAAVFSRDISRALTVANRLQAGTVWVNCYNKLHPQVPFGGYKQSGIGRELGEYALANYTNIKSVQINLAAPAP</sequence>
<evidence type="ECO:0000313" key="7">
    <source>
        <dbReference type="Proteomes" id="UP000076842"/>
    </source>
</evidence>
<evidence type="ECO:0000256" key="1">
    <source>
        <dbReference type="ARBA" id="ARBA00009986"/>
    </source>
</evidence>
<proteinExistence type="inferred from homology"/>
<dbReference type="InterPro" id="IPR016162">
    <property type="entry name" value="Ald_DH_N"/>
</dbReference>
<dbReference type="PROSITE" id="PS00687">
    <property type="entry name" value="ALDEHYDE_DEHYDR_GLU"/>
    <property type="match status" value="1"/>
</dbReference>
<comment type="similarity">
    <text evidence="1 4">Belongs to the aldehyde dehydrogenase family.</text>
</comment>
<evidence type="ECO:0000313" key="6">
    <source>
        <dbReference type="EMBL" id="KZT53422.1"/>
    </source>
</evidence>
<dbReference type="Pfam" id="PF00171">
    <property type="entry name" value="Aldedh"/>
    <property type="match status" value="1"/>
</dbReference>
<dbReference type="GO" id="GO:0004030">
    <property type="term" value="F:aldehyde dehydrogenase [NAD(P)+] activity"/>
    <property type="evidence" value="ECO:0007669"/>
    <property type="project" value="UniProtKB-ARBA"/>
</dbReference>
<dbReference type="Proteomes" id="UP000076842">
    <property type="component" value="Unassembled WGS sequence"/>
</dbReference>
<dbReference type="CDD" id="cd07091">
    <property type="entry name" value="ALDH_F1-2_Ald2-like"/>
    <property type="match status" value="1"/>
</dbReference>
<keyword evidence="7" id="KW-1185">Reference proteome</keyword>
<dbReference type="FunFam" id="3.40.309.10:FF:000001">
    <property type="entry name" value="Mitochondrial aldehyde dehydrogenase 2"/>
    <property type="match status" value="1"/>
</dbReference>
<dbReference type="InterPro" id="IPR016161">
    <property type="entry name" value="Ald_DH/histidinol_DH"/>
</dbReference>
<dbReference type="InterPro" id="IPR029510">
    <property type="entry name" value="Ald_DH_CS_GLU"/>
</dbReference>
<evidence type="ECO:0000256" key="4">
    <source>
        <dbReference type="RuleBase" id="RU003345"/>
    </source>
</evidence>
<dbReference type="GO" id="GO:0019413">
    <property type="term" value="P:acetate biosynthetic process"/>
    <property type="evidence" value="ECO:0007669"/>
    <property type="project" value="UniProtKB-ARBA"/>
</dbReference>
<organism evidence="6 7">
    <name type="scientific">Calocera cornea HHB12733</name>
    <dbReference type="NCBI Taxonomy" id="1353952"/>
    <lineage>
        <taxon>Eukaryota</taxon>
        <taxon>Fungi</taxon>
        <taxon>Dikarya</taxon>
        <taxon>Basidiomycota</taxon>
        <taxon>Agaricomycotina</taxon>
        <taxon>Dacrymycetes</taxon>
        <taxon>Dacrymycetales</taxon>
        <taxon>Dacrymycetaceae</taxon>
        <taxon>Calocera</taxon>
    </lineage>
</organism>